<protein>
    <submittedName>
        <fullName evidence="2">Uncharacterized protein</fullName>
    </submittedName>
</protein>
<accession>A0A377Z715</accession>
<organism evidence="2 3">
    <name type="scientific">Klebsiella pneumoniae subsp. ozaenae</name>
    <dbReference type="NCBI Taxonomy" id="574"/>
    <lineage>
        <taxon>Bacteria</taxon>
        <taxon>Pseudomonadati</taxon>
        <taxon>Pseudomonadota</taxon>
        <taxon>Gammaproteobacteria</taxon>
        <taxon>Enterobacterales</taxon>
        <taxon>Enterobacteriaceae</taxon>
        <taxon>Klebsiella/Raoultella group</taxon>
        <taxon>Klebsiella</taxon>
        <taxon>Klebsiella pneumoniae complex</taxon>
    </lineage>
</organism>
<proteinExistence type="predicted"/>
<dbReference type="EMBL" id="UGLW01000003">
    <property type="protein sequence ID" value="STU62189.1"/>
    <property type="molecule type" value="Genomic_DNA"/>
</dbReference>
<evidence type="ECO:0000313" key="3">
    <source>
        <dbReference type="Proteomes" id="UP000254487"/>
    </source>
</evidence>
<sequence>MSLVARKLSAGRHGLPDFLAGKTQKQRPDEAQAPPSGWALFRNLLGNVRVLIAQSKHYLCFKAFHLFRFVVFDMIVAQQMQATVHHHMRQCASSGLPCSLASCSTT</sequence>
<name>A0A377Z715_KLEPO</name>
<gene>
    <name evidence="2" type="ORF">NCTC10313_02209</name>
</gene>
<dbReference type="Proteomes" id="UP000254487">
    <property type="component" value="Unassembled WGS sequence"/>
</dbReference>
<evidence type="ECO:0000313" key="2">
    <source>
        <dbReference type="EMBL" id="STU62189.1"/>
    </source>
</evidence>
<evidence type="ECO:0000256" key="1">
    <source>
        <dbReference type="SAM" id="MobiDB-lite"/>
    </source>
</evidence>
<dbReference type="AlphaFoldDB" id="A0A377Z715"/>
<reference evidence="2 3" key="1">
    <citation type="submission" date="2018-06" db="EMBL/GenBank/DDBJ databases">
        <authorList>
            <consortium name="Pathogen Informatics"/>
            <person name="Doyle S."/>
        </authorList>
    </citation>
    <scope>NUCLEOTIDE SEQUENCE [LARGE SCALE GENOMIC DNA]</scope>
    <source>
        <strain evidence="2 3">NCTC10313</strain>
    </source>
</reference>
<feature type="region of interest" description="Disordered" evidence="1">
    <location>
        <begin position="14"/>
        <end position="34"/>
    </location>
</feature>